<evidence type="ECO:0000313" key="7">
    <source>
        <dbReference type="Proteomes" id="UP000724686"/>
    </source>
</evidence>
<keyword evidence="4" id="KW-0472">Membrane</keyword>
<dbReference type="Gene3D" id="1.10.10.60">
    <property type="entry name" value="Homeodomain-like"/>
    <property type="match status" value="2"/>
</dbReference>
<dbReference type="SMART" id="SM00342">
    <property type="entry name" value="HTH_ARAC"/>
    <property type="match status" value="1"/>
</dbReference>
<feature type="transmembrane region" description="Helical" evidence="4">
    <location>
        <begin position="157"/>
        <end position="179"/>
    </location>
</feature>
<organism evidence="6 7">
    <name type="scientific">Leptospira ainlahdjerensis</name>
    <dbReference type="NCBI Taxonomy" id="2810033"/>
    <lineage>
        <taxon>Bacteria</taxon>
        <taxon>Pseudomonadati</taxon>
        <taxon>Spirochaetota</taxon>
        <taxon>Spirochaetia</taxon>
        <taxon>Leptospirales</taxon>
        <taxon>Leptospiraceae</taxon>
        <taxon>Leptospira</taxon>
    </lineage>
</organism>
<dbReference type="RefSeq" id="WP_205281376.1">
    <property type="nucleotide sequence ID" value="NZ_JAFFPU010000075.1"/>
</dbReference>
<feature type="transmembrane region" description="Helical" evidence="4">
    <location>
        <begin position="6"/>
        <end position="25"/>
    </location>
</feature>
<dbReference type="PROSITE" id="PS01124">
    <property type="entry name" value="HTH_ARAC_FAMILY_2"/>
    <property type="match status" value="1"/>
</dbReference>
<feature type="transmembrane region" description="Helical" evidence="4">
    <location>
        <begin position="191"/>
        <end position="210"/>
    </location>
</feature>
<feature type="transmembrane region" description="Helical" evidence="4">
    <location>
        <begin position="34"/>
        <end position="57"/>
    </location>
</feature>
<dbReference type="InterPro" id="IPR018062">
    <property type="entry name" value="HTH_AraC-typ_CS"/>
</dbReference>
<gene>
    <name evidence="6" type="ORF">JWG45_20075</name>
</gene>
<dbReference type="InterPro" id="IPR009057">
    <property type="entry name" value="Homeodomain-like_sf"/>
</dbReference>
<evidence type="ECO:0000313" key="6">
    <source>
        <dbReference type="EMBL" id="MBM9579445.1"/>
    </source>
</evidence>
<dbReference type="InterPro" id="IPR018060">
    <property type="entry name" value="HTH_AraC"/>
</dbReference>
<dbReference type="EMBL" id="JAFFPU010000075">
    <property type="protein sequence ID" value="MBM9579445.1"/>
    <property type="molecule type" value="Genomic_DNA"/>
</dbReference>
<evidence type="ECO:0000256" key="4">
    <source>
        <dbReference type="SAM" id="Phobius"/>
    </source>
</evidence>
<feature type="transmembrane region" description="Helical" evidence="4">
    <location>
        <begin position="63"/>
        <end position="84"/>
    </location>
</feature>
<dbReference type="SUPFAM" id="SSF46689">
    <property type="entry name" value="Homeodomain-like"/>
    <property type="match status" value="1"/>
</dbReference>
<dbReference type="PROSITE" id="PS00041">
    <property type="entry name" value="HTH_ARAC_FAMILY_1"/>
    <property type="match status" value="1"/>
</dbReference>
<evidence type="ECO:0000256" key="1">
    <source>
        <dbReference type="ARBA" id="ARBA00023015"/>
    </source>
</evidence>
<dbReference type="PANTHER" id="PTHR43280:SF29">
    <property type="entry name" value="ARAC-FAMILY TRANSCRIPTIONAL REGULATOR"/>
    <property type="match status" value="1"/>
</dbReference>
<keyword evidence="4" id="KW-1133">Transmembrane helix</keyword>
<feature type="transmembrane region" description="Helical" evidence="4">
    <location>
        <begin position="99"/>
        <end position="118"/>
    </location>
</feature>
<reference evidence="6 7" key="1">
    <citation type="submission" date="2021-02" db="EMBL/GenBank/DDBJ databases">
        <title>Leptospira ainlahdjerensis sp. nov., Leptospira ainazelensis sp. nov., Leptospira abararensis sp. nov. and Leptospira chreensis sp. nov., four new species isolated from water sources in Algeria.</title>
        <authorList>
            <person name="Amara Korba A."/>
            <person name="Kainiu M."/>
            <person name="Vincent A.T."/>
            <person name="Mariet J.-F."/>
            <person name="Veyrier F.J."/>
            <person name="Goarant C."/>
            <person name="Picardeau M."/>
        </authorList>
    </citation>
    <scope>NUCLEOTIDE SEQUENCE [LARGE SCALE GENOMIC DNA]</scope>
    <source>
        <strain evidence="6 7">201903070</strain>
    </source>
</reference>
<feature type="domain" description="HTH araC/xylS-type" evidence="5">
    <location>
        <begin position="279"/>
        <end position="379"/>
    </location>
</feature>
<evidence type="ECO:0000259" key="5">
    <source>
        <dbReference type="PROSITE" id="PS01124"/>
    </source>
</evidence>
<evidence type="ECO:0000256" key="3">
    <source>
        <dbReference type="ARBA" id="ARBA00023163"/>
    </source>
</evidence>
<protein>
    <submittedName>
        <fullName evidence="6">Helix-turn-helix transcriptional regulator</fullName>
    </submittedName>
</protein>
<keyword evidence="7" id="KW-1185">Reference proteome</keyword>
<keyword evidence="2" id="KW-0238">DNA-binding</keyword>
<comment type="caution">
    <text evidence="6">The sequence shown here is derived from an EMBL/GenBank/DDBJ whole genome shotgun (WGS) entry which is preliminary data.</text>
</comment>
<keyword evidence="3" id="KW-0804">Transcription</keyword>
<proteinExistence type="predicted"/>
<sequence>MNDFLITGIFFGGFLALTAAAGQLVTEGKDRRKYLLSSLMFCIGVWQIYLGTLYYGLLEGRAALFRMSHIPVVFCTGPLLYLFLRDIVDPNFRISKNSFLHFIPAQLVFIYMLPLYFIDPQTKIEIESLSHNLLQSQDWLLEQLQTSQNLRNYFSSIAWIASFPKISMLFYSGSLLYYILKFWSRKDSIWLRMRFALLLSIVLISIASFSAWSDHFLEGENFLRMGGFVASVCVFVIYLLDRRYFEPLRIRNKTREYKNSRIKGLNKDSLREMILTLMDSEKVFLTEDLSLQMLSKELNENGFEITPSQLSEFINGEFGKNYNQFLNEYRIEEACIMLVSEPERSILSIALAAGFNSKSTFNRVFKQIQKITPLEHREKNRINGIS</sequence>
<dbReference type="Pfam" id="PF12833">
    <property type="entry name" value="HTH_18"/>
    <property type="match status" value="1"/>
</dbReference>
<evidence type="ECO:0000256" key="2">
    <source>
        <dbReference type="ARBA" id="ARBA00023125"/>
    </source>
</evidence>
<keyword evidence="4" id="KW-0812">Transmembrane</keyword>
<dbReference type="Proteomes" id="UP000724686">
    <property type="component" value="Unassembled WGS sequence"/>
</dbReference>
<keyword evidence="1" id="KW-0805">Transcription regulation</keyword>
<name>A0ABS2UGE0_9LEPT</name>
<accession>A0ABS2UGE0</accession>
<feature type="transmembrane region" description="Helical" evidence="4">
    <location>
        <begin position="222"/>
        <end position="240"/>
    </location>
</feature>
<dbReference type="PANTHER" id="PTHR43280">
    <property type="entry name" value="ARAC-FAMILY TRANSCRIPTIONAL REGULATOR"/>
    <property type="match status" value="1"/>
</dbReference>